<evidence type="ECO:0000313" key="2">
    <source>
        <dbReference type="EMBL" id="KDQ13009.1"/>
    </source>
</evidence>
<dbReference type="Gene3D" id="1.20.1280.50">
    <property type="match status" value="1"/>
</dbReference>
<accession>A0A067MBR8</accession>
<sequence length="467" mass="52104">MLLDFPDELLLGIMSYMDVYSILSLRKTCKYLSTITRDRALWVAIIVALGRDLPLRKICISASSTSEIEECAIRAVRLQGVWSSPSCAPSMRKVPPRVKQTQSFALIDHRWLVTASHQGVNFWDLGEDAGSPIAYVVGCSTGNRVVTNLCALPQASREYALVAVRWESQGGERTTVFRFPMMASEVAWDRKPETVLQLRESVGLKDVGHDFTRDLVAFSSNMHLRVIIWDSKTGYRAVLSRPEEEDDNDTWNGTLAVRFCGEYILVIRASSFELHSLPPLQPSDPSHPGLLRPRSPERSTLIASHSFGAESFRDASVTAYVPSCSGDPVYALVVDSQRSIRRYAMYLPHSSHAEFRVVLQETFVPAPRLVSEVRLGAQNRRGIWIEKSEKATRAVMAFTLPKNSSAVRYQGYGGGESLRILTKDLHSRELYSSALDSVEDPIDCAFDESTGRIVVSTRKGEVLILDL</sequence>
<protein>
    <recommendedName>
        <fullName evidence="1">F-box domain-containing protein</fullName>
    </recommendedName>
</protein>
<dbReference type="InterPro" id="IPR036047">
    <property type="entry name" value="F-box-like_dom_sf"/>
</dbReference>
<dbReference type="AlphaFoldDB" id="A0A067MBR8"/>
<dbReference type="SUPFAM" id="SSF81383">
    <property type="entry name" value="F-box domain"/>
    <property type="match status" value="1"/>
</dbReference>
<gene>
    <name evidence="2" type="ORF">BOTBODRAFT_400487</name>
</gene>
<dbReference type="InterPro" id="IPR001810">
    <property type="entry name" value="F-box_dom"/>
</dbReference>
<reference evidence="3" key="1">
    <citation type="journal article" date="2014" name="Proc. Natl. Acad. Sci. U.S.A.">
        <title>Extensive sampling of basidiomycete genomes demonstrates inadequacy of the white-rot/brown-rot paradigm for wood decay fungi.</title>
        <authorList>
            <person name="Riley R."/>
            <person name="Salamov A.A."/>
            <person name="Brown D.W."/>
            <person name="Nagy L.G."/>
            <person name="Floudas D."/>
            <person name="Held B.W."/>
            <person name="Levasseur A."/>
            <person name="Lombard V."/>
            <person name="Morin E."/>
            <person name="Otillar R."/>
            <person name="Lindquist E.A."/>
            <person name="Sun H."/>
            <person name="LaButti K.M."/>
            <person name="Schmutz J."/>
            <person name="Jabbour D."/>
            <person name="Luo H."/>
            <person name="Baker S.E."/>
            <person name="Pisabarro A.G."/>
            <person name="Walton J.D."/>
            <person name="Blanchette R.A."/>
            <person name="Henrissat B."/>
            <person name="Martin F."/>
            <person name="Cullen D."/>
            <person name="Hibbett D.S."/>
            <person name="Grigoriev I.V."/>
        </authorList>
    </citation>
    <scope>NUCLEOTIDE SEQUENCE [LARGE SCALE GENOMIC DNA]</scope>
    <source>
        <strain evidence="3">FD-172 SS1</strain>
    </source>
</reference>
<dbReference type="InParanoid" id="A0A067MBR8"/>
<organism evidence="2 3">
    <name type="scientific">Botryobasidium botryosum (strain FD-172 SS1)</name>
    <dbReference type="NCBI Taxonomy" id="930990"/>
    <lineage>
        <taxon>Eukaryota</taxon>
        <taxon>Fungi</taxon>
        <taxon>Dikarya</taxon>
        <taxon>Basidiomycota</taxon>
        <taxon>Agaricomycotina</taxon>
        <taxon>Agaricomycetes</taxon>
        <taxon>Cantharellales</taxon>
        <taxon>Botryobasidiaceae</taxon>
        <taxon>Botryobasidium</taxon>
    </lineage>
</organism>
<dbReference type="Pfam" id="PF12937">
    <property type="entry name" value="F-box-like"/>
    <property type="match status" value="1"/>
</dbReference>
<name>A0A067MBR8_BOTB1</name>
<dbReference type="OrthoDB" id="3211970at2759"/>
<evidence type="ECO:0000313" key="3">
    <source>
        <dbReference type="Proteomes" id="UP000027195"/>
    </source>
</evidence>
<dbReference type="EMBL" id="KL198046">
    <property type="protein sequence ID" value="KDQ13009.1"/>
    <property type="molecule type" value="Genomic_DNA"/>
</dbReference>
<dbReference type="CDD" id="cd22146">
    <property type="entry name" value="F-box_ScMFB1-like"/>
    <property type="match status" value="1"/>
</dbReference>
<dbReference type="PROSITE" id="PS50181">
    <property type="entry name" value="FBOX"/>
    <property type="match status" value="1"/>
</dbReference>
<proteinExistence type="predicted"/>
<evidence type="ECO:0000259" key="1">
    <source>
        <dbReference type="PROSITE" id="PS50181"/>
    </source>
</evidence>
<keyword evidence="3" id="KW-1185">Reference proteome</keyword>
<dbReference type="HOGENOM" id="CLU_024271_1_0_1"/>
<dbReference type="Proteomes" id="UP000027195">
    <property type="component" value="Unassembled WGS sequence"/>
</dbReference>
<feature type="domain" description="F-box" evidence="1">
    <location>
        <begin position="1"/>
        <end position="45"/>
    </location>
</feature>
<dbReference type="SMART" id="SM00256">
    <property type="entry name" value="FBOX"/>
    <property type="match status" value="1"/>
</dbReference>